<sequence length="982" mass="113403">MAFMVRSRFLPQPLEERYSDTPSVQIDSSRFDGLAMATTVLRPLRVLQTFTLFVLYGALLASAHDRCMAKFGNYTDDGKVEYTALGTAYRFNGTVRGLKNPDTKNDLLVITLEGCKKECGTKPEYHDWEQIQYTLTTWILPMLGVLLQLPFESNLFRASMLLAFRWLGNPVASFANVLWNMRVSARCAKLADMSEGYETMRSHRQAQDLEKQSVHTERQSNNLKGNIDRATEKRVVSQSSSTRPEAAKRARTGPWWSFWDWMKLQDDKIHGYINKGKKFRDKGAGRAYPAEISEIRDSMYILSVINQYEQEDKIERILWYALFTPGHVLLPSLPNTTDERLGQGQPSTSATPVHFTHGQLDSPSTSSVEQTESNVIANIHESDDANFLRIRSQPNPNKPLPETPSPSIRSGPPGPSFETYAEARSHLAQYIRRDRKHGVVLLLGATLWFFCSFGLSIYGGFMEDRGNQSRAHALGIGIFLSWLPMLSVASIVDRNPVHSDEVREELVNFLERVHLARIEARDFKEDLPRYKEYFLHFAGQARRRWHYGIAGRILALLERRLSYLYHLEMKSSGTITHRERNKGAWWEFDWYLRWTNQRAQKREQDMHVYSYLKRGWSKWYEEGQLVNEEIFQDSEEVVALRKEFKKDRQSWGPYSEKYMREQTVWQWTKDIWKITKLPPTSLDLTLPSVNRQIAFNTEDLWQLTFSIVLVLLPVYGAFTISYHTPTVGLGCRSGSYMIYSVLACTALAIEIVGWIPDRRIARQESRIIFRSALVLLEFANTSYLCYILVGQMVGSMNTCECRAVTWGRTKAFDAYILFGDDKRPELLRDTFHVTIWWAIATGMGGIPLVFGTAYSVMEWCLQSHLWSYDEKEARRGLEWVRRWRKATRWLYKFLRFACRVPVTMGFWLTAQWWRKSKYPFEWKPFNKSKEKGKHRSWEVPTRAEGTGNGPHEDGTGRALHSQGAFTDGGNGNPAVTVSPPRS</sequence>
<dbReference type="Proteomes" id="UP000275078">
    <property type="component" value="Unassembled WGS sequence"/>
</dbReference>
<evidence type="ECO:0000256" key="2">
    <source>
        <dbReference type="SAM" id="Phobius"/>
    </source>
</evidence>
<feature type="compositionally biased region" description="Basic and acidic residues" evidence="1">
    <location>
        <begin position="201"/>
        <end position="218"/>
    </location>
</feature>
<feature type="compositionally biased region" description="Polar residues" evidence="1">
    <location>
        <begin position="359"/>
        <end position="371"/>
    </location>
</feature>
<evidence type="ECO:0000313" key="3">
    <source>
        <dbReference type="EMBL" id="RPA85242.1"/>
    </source>
</evidence>
<keyword evidence="2" id="KW-1133">Transmembrane helix</keyword>
<evidence type="ECO:0000256" key="1">
    <source>
        <dbReference type="SAM" id="MobiDB-lite"/>
    </source>
</evidence>
<feature type="transmembrane region" description="Helical" evidence="2">
    <location>
        <begin position="767"/>
        <end position="789"/>
    </location>
</feature>
<feature type="transmembrane region" description="Helical" evidence="2">
    <location>
        <begin position="46"/>
        <end position="63"/>
    </location>
</feature>
<feature type="transmembrane region" description="Helical" evidence="2">
    <location>
        <begin position="893"/>
        <end position="913"/>
    </location>
</feature>
<evidence type="ECO:0000313" key="4">
    <source>
        <dbReference type="Proteomes" id="UP000275078"/>
    </source>
</evidence>
<feature type="transmembrane region" description="Helical" evidence="2">
    <location>
        <begin position="835"/>
        <end position="857"/>
    </location>
</feature>
<proteinExistence type="predicted"/>
<feature type="region of interest" description="Disordered" evidence="1">
    <location>
        <begin position="201"/>
        <end position="248"/>
    </location>
</feature>
<dbReference type="PROSITE" id="PS00221">
    <property type="entry name" value="MIP"/>
    <property type="match status" value="1"/>
</dbReference>
<feature type="transmembrane region" description="Helical" evidence="2">
    <location>
        <begin position="700"/>
        <end position="724"/>
    </location>
</feature>
<name>A0A3N4IGF3_ASCIM</name>
<feature type="compositionally biased region" description="Basic and acidic residues" evidence="1">
    <location>
        <begin position="226"/>
        <end position="235"/>
    </location>
</feature>
<keyword evidence="2" id="KW-0812">Transmembrane</keyword>
<dbReference type="InterPro" id="IPR022357">
    <property type="entry name" value="MIP_CS"/>
</dbReference>
<dbReference type="OrthoDB" id="5392263at2759"/>
<keyword evidence="4" id="KW-1185">Reference proteome</keyword>
<feature type="transmembrane region" description="Helical" evidence="2">
    <location>
        <begin position="439"/>
        <end position="461"/>
    </location>
</feature>
<dbReference type="AlphaFoldDB" id="A0A3N4IGF3"/>
<accession>A0A3N4IGF3</accession>
<feature type="transmembrane region" description="Helical" evidence="2">
    <location>
        <begin position="473"/>
        <end position="492"/>
    </location>
</feature>
<feature type="transmembrane region" description="Helical" evidence="2">
    <location>
        <begin position="736"/>
        <end position="755"/>
    </location>
</feature>
<organism evidence="3 4">
    <name type="scientific">Ascobolus immersus RN42</name>
    <dbReference type="NCBI Taxonomy" id="1160509"/>
    <lineage>
        <taxon>Eukaryota</taxon>
        <taxon>Fungi</taxon>
        <taxon>Dikarya</taxon>
        <taxon>Ascomycota</taxon>
        <taxon>Pezizomycotina</taxon>
        <taxon>Pezizomycetes</taxon>
        <taxon>Pezizales</taxon>
        <taxon>Ascobolaceae</taxon>
        <taxon>Ascobolus</taxon>
    </lineage>
</organism>
<reference evidence="3 4" key="1">
    <citation type="journal article" date="2018" name="Nat. Ecol. Evol.">
        <title>Pezizomycetes genomes reveal the molecular basis of ectomycorrhizal truffle lifestyle.</title>
        <authorList>
            <person name="Murat C."/>
            <person name="Payen T."/>
            <person name="Noel B."/>
            <person name="Kuo A."/>
            <person name="Morin E."/>
            <person name="Chen J."/>
            <person name="Kohler A."/>
            <person name="Krizsan K."/>
            <person name="Balestrini R."/>
            <person name="Da Silva C."/>
            <person name="Montanini B."/>
            <person name="Hainaut M."/>
            <person name="Levati E."/>
            <person name="Barry K.W."/>
            <person name="Belfiori B."/>
            <person name="Cichocki N."/>
            <person name="Clum A."/>
            <person name="Dockter R.B."/>
            <person name="Fauchery L."/>
            <person name="Guy J."/>
            <person name="Iotti M."/>
            <person name="Le Tacon F."/>
            <person name="Lindquist E.A."/>
            <person name="Lipzen A."/>
            <person name="Malagnac F."/>
            <person name="Mello A."/>
            <person name="Molinier V."/>
            <person name="Miyauchi S."/>
            <person name="Poulain J."/>
            <person name="Riccioni C."/>
            <person name="Rubini A."/>
            <person name="Sitrit Y."/>
            <person name="Splivallo R."/>
            <person name="Traeger S."/>
            <person name="Wang M."/>
            <person name="Zifcakova L."/>
            <person name="Wipf D."/>
            <person name="Zambonelli A."/>
            <person name="Paolocci F."/>
            <person name="Nowrousian M."/>
            <person name="Ottonello S."/>
            <person name="Baldrian P."/>
            <person name="Spatafora J.W."/>
            <person name="Henrissat B."/>
            <person name="Nagy L.G."/>
            <person name="Aury J.M."/>
            <person name="Wincker P."/>
            <person name="Grigoriev I.V."/>
            <person name="Bonfante P."/>
            <person name="Martin F.M."/>
        </authorList>
    </citation>
    <scope>NUCLEOTIDE SEQUENCE [LARGE SCALE GENOMIC DNA]</scope>
    <source>
        <strain evidence="3 4">RN42</strain>
    </source>
</reference>
<protein>
    <submittedName>
        <fullName evidence="3">Uncharacterized protein</fullName>
    </submittedName>
</protein>
<dbReference type="EMBL" id="ML119654">
    <property type="protein sequence ID" value="RPA85242.1"/>
    <property type="molecule type" value="Genomic_DNA"/>
</dbReference>
<feature type="region of interest" description="Disordered" evidence="1">
    <location>
        <begin position="334"/>
        <end position="371"/>
    </location>
</feature>
<feature type="region of interest" description="Disordered" evidence="1">
    <location>
        <begin position="389"/>
        <end position="416"/>
    </location>
</feature>
<feature type="region of interest" description="Disordered" evidence="1">
    <location>
        <begin position="930"/>
        <end position="982"/>
    </location>
</feature>
<keyword evidence="2" id="KW-0472">Membrane</keyword>
<gene>
    <name evidence="3" type="ORF">BJ508DRAFT_412033</name>
</gene>